<evidence type="ECO:0000256" key="1">
    <source>
        <dbReference type="ARBA" id="ARBA00022679"/>
    </source>
</evidence>
<dbReference type="PANTHER" id="PTHR43289:SF34">
    <property type="entry name" value="SERINE_THREONINE-PROTEIN KINASE YBDM-RELATED"/>
    <property type="match status" value="1"/>
</dbReference>
<evidence type="ECO:0000259" key="8">
    <source>
        <dbReference type="PROSITE" id="PS50011"/>
    </source>
</evidence>
<keyword evidence="7" id="KW-0812">Transmembrane</keyword>
<keyword evidence="7" id="KW-1133">Transmembrane helix</keyword>
<keyword evidence="4 5" id="KW-0067">ATP-binding</keyword>
<dbReference type="EMBL" id="JBEQNB010000010">
    <property type="protein sequence ID" value="MES0836091.1"/>
    <property type="molecule type" value="Genomic_DNA"/>
</dbReference>
<keyword evidence="10" id="KW-1185">Reference proteome</keyword>
<dbReference type="InterPro" id="IPR011009">
    <property type="entry name" value="Kinase-like_dom_sf"/>
</dbReference>
<reference evidence="9 10" key="1">
    <citation type="submission" date="2024-06" db="EMBL/GenBank/DDBJ databases">
        <authorList>
            <person name="Bataeva Y.V."/>
            <person name="Grigorian L.N."/>
            <person name="Solomentsev V.I."/>
        </authorList>
    </citation>
    <scope>NUCLEOTIDE SEQUENCE [LARGE SCALE GENOMIC DNA]</scope>
    <source>
        <strain evidence="10">SCPM-O-B-12605 (RCAM04882)</strain>
    </source>
</reference>
<dbReference type="Pfam" id="PF00069">
    <property type="entry name" value="Pkinase"/>
    <property type="match status" value="1"/>
</dbReference>
<evidence type="ECO:0000256" key="4">
    <source>
        <dbReference type="ARBA" id="ARBA00022840"/>
    </source>
</evidence>
<dbReference type="InterPro" id="IPR000719">
    <property type="entry name" value="Prot_kinase_dom"/>
</dbReference>
<evidence type="ECO:0000256" key="7">
    <source>
        <dbReference type="SAM" id="Phobius"/>
    </source>
</evidence>
<feature type="binding site" evidence="5">
    <location>
        <position position="44"/>
    </location>
    <ligand>
        <name>ATP</name>
        <dbReference type="ChEBI" id="CHEBI:30616"/>
    </ligand>
</feature>
<dbReference type="Gene3D" id="3.30.200.20">
    <property type="entry name" value="Phosphorylase Kinase, domain 1"/>
    <property type="match status" value="1"/>
</dbReference>
<keyword evidence="1" id="KW-0808">Transferase</keyword>
<comment type="caution">
    <text evidence="9">The sequence shown here is derived from an EMBL/GenBank/DDBJ whole genome shotgun (WGS) entry which is preliminary data.</text>
</comment>
<protein>
    <submittedName>
        <fullName evidence="9">Protein kinase</fullName>
    </submittedName>
</protein>
<accession>A0ABV1ZZF1</accession>
<feature type="transmembrane region" description="Helical" evidence="7">
    <location>
        <begin position="424"/>
        <end position="445"/>
    </location>
</feature>
<dbReference type="CDD" id="cd14014">
    <property type="entry name" value="STKc_PknB_like"/>
    <property type="match status" value="1"/>
</dbReference>
<dbReference type="RefSeq" id="WP_352984977.1">
    <property type="nucleotide sequence ID" value="NZ_JBEQNA010000010.1"/>
</dbReference>
<feature type="domain" description="Protein kinase" evidence="8">
    <location>
        <begin position="16"/>
        <end position="267"/>
    </location>
</feature>
<evidence type="ECO:0000313" key="10">
    <source>
        <dbReference type="Proteomes" id="UP001432401"/>
    </source>
</evidence>
<feature type="transmembrane region" description="Helical" evidence="7">
    <location>
        <begin position="451"/>
        <end position="473"/>
    </location>
</feature>
<organism evidence="9 10">
    <name type="scientific">Nocardiopsis tropica</name>
    <dbReference type="NCBI Taxonomy" id="109330"/>
    <lineage>
        <taxon>Bacteria</taxon>
        <taxon>Bacillati</taxon>
        <taxon>Actinomycetota</taxon>
        <taxon>Actinomycetes</taxon>
        <taxon>Streptosporangiales</taxon>
        <taxon>Nocardiopsidaceae</taxon>
        <taxon>Nocardiopsis</taxon>
    </lineage>
</organism>
<dbReference type="Gene3D" id="1.10.510.10">
    <property type="entry name" value="Transferase(Phosphotransferase) domain 1"/>
    <property type="match status" value="1"/>
</dbReference>
<sequence length="581" mass="61134">MADPLRDSDPAHIGPYTLHARLGGGGMGQVFLGRSPGGHTVAVKVVRPELADDADFRRRFAAEVKAARKVGGFYTAPVVDADTDATPPWLATAYIPGPTLHRAVTDHGPLPAETVAVLGAGLAEGLAAVHAQQIVHRDLKPANVLLTAEGPRLIDFGIARALDTTSHTHSSTVVGTAAFMSPEQAKAQKVGPASDVFSLGCVLAFAATGRSPFGEGPALAVLFRVVQEEPDLAGLPVPLAGLISACLAKDSAARPGLDDVLTALTAIASTRARDGGRWLPDDLTEALARHTLAYTRIETPQARPPARKTAEPKKKRSRASEPGTAAPDRAALVVGNLSLEPLEVLLDGIAVGAVPGGGHSRFPLEAGQHTVQVDAGGRRSTVRRIEFKPRGTVRKAFDIGTGSNARPEPVEEVEFKGSWGVPEVLGTIFLLASIVLLGGLISSIASLIDPLLGQLCIAAGFILAVWWVVSAIAEGSPHLGLRDSGLTAGTERGPGKRMASWQDLTQVSLVGEGVETQFVIWPGKDLPKFASLKDFQGGKVVCLAKEIGAAKHHDIERLRAALRWFADDRWVEQTAGRQEGR</sequence>
<dbReference type="PANTHER" id="PTHR43289">
    <property type="entry name" value="MITOGEN-ACTIVATED PROTEIN KINASE KINASE KINASE 20-RELATED"/>
    <property type="match status" value="1"/>
</dbReference>
<dbReference type="InterPro" id="IPR017441">
    <property type="entry name" value="Protein_kinase_ATP_BS"/>
</dbReference>
<feature type="region of interest" description="Disordered" evidence="6">
    <location>
        <begin position="296"/>
        <end position="327"/>
    </location>
</feature>
<dbReference type="SUPFAM" id="SSF56112">
    <property type="entry name" value="Protein kinase-like (PK-like)"/>
    <property type="match status" value="1"/>
</dbReference>
<evidence type="ECO:0000256" key="6">
    <source>
        <dbReference type="SAM" id="MobiDB-lite"/>
    </source>
</evidence>
<name>A0ABV1ZZF1_9ACTN</name>
<dbReference type="PROSITE" id="PS50011">
    <property type="entry name" value="PROTEIN_KINASE_DOM"/>
    <property type="match status" value="1"/>
</dbReference>
<keyword evidence="2 5" id="KW-0547">Nucleotide-binding</keyword>
<evidence type="ECO:0000256" key="5">
    <source>
        <dbReference type="PROSITE-ProRule" id="PRU10141"/>
    </source>
</evidence>
<dbReference type="PROSITE" id="PS00107">
    <property type="entry name" value="PROTEIN_KINASE_ATP"/>
    <property type="match status" value="1"/>
</dbReference>
<gene>
    <name evidence="9" type="ORF">ABUK86_20100</name>
</gene>
<dbReference type="PROSITE" id="PS00108">
    <property type="entry name" value="PROTEIN_KINASE_ST"/>
    <property type="match status" value="1"/>
</dbReference>
<evidence type="ECO:0000313" key="9">
    <source>
        <dbReference type="EMBL" id="MES0836091.1"/>
    </source>
</evidence>
<dbReference type="Proteomes" id="UP001432401">
    <property type="component" value="Unassembled WGS sequence"/>
</dbReference>
<evidence type="ECO:0000256" key="2">
    <source>
        <dbReference type="ARBA" id="ARBA00022741"/>
    </source>
</evidence>
<keyword evidence="3 9" id="KW-0418">Kinase</keyword>
<dbReference type="SMART" id="SM00220">
    <property type="entry name" value="S_TKc"/>
    <property type="match status" value="1"/>
</dbReference>
<dbReference type="GO" id="GO:0016301">
    <property type="term" value="F:kinase activity"/>
    <property type="evidence" value="ECO:0007669"/>
    <property type="project" value="UniProtKB-KW"/>
</dbReference>
<dbReference type="InterPro" id="IPR008271">
    <property type="entry name" value="Ser/Thr_kinase_AS"/>
</dbReference>
<proteinExistence type="predicted"/>
<evidence type="ECO:0000256" key="3">
    <source>
        <dbReference type="ARBA" id="ARBA00022777"/>
    </source>
</evidence>
<keyword evidence="7" id="KW-0472">Membrane</keyword>